<dbReference type="RefSeq" id="WP_344959081.1">
    <property type="nucleotide sequence ID" value="NZ_BAAAZG010000081.1"/>
</dbReference>
<keyword evidence="1" id="KW-1133">Transmembrane helix</keyword>
<organism evidence="2 3">
    <name type="scientific">Actinomadura miaoliensis</name>
    <dbReference type="NCBI Taxonomy" id="430685"/>
    <lineage>
        <taxon>Bacteria</taxon>
        <taxon>Bacillati</taxon>
        <taxon>Actinomycetota</taxon>
        <taxon>Actinomycetes</taxon>
        <taxon>Streptosporangiales</taxon>
        <taxon>Thermomonosporaceae</taxon>
        <taxon>Actinomadura</taxon>
    </lineage>
</organism>
<dbReference type="Proteomes" id="UP001500683">
    <property type="component" value="Unassembled WGS sequence"/>
</dbReference>
<evidence type="ECO:0008006" key="4">
    <source>
        <dbReference type="Google" id="ProtNLM"/>
    </source>
</evidence>
<gene>
    <name evidence="2" type="ORF">GCM10022214_85340</name>
</gene>
<proteinExistence type="predicted"/>
<dbReference type="EMBL" id="BAAAZG010000081">
    <property type="protein sequence ID" value="GAA4105308.1"/>
    <property type="molecule type" value="Genomic_DNA"/>
</dbReference>
<evidence type="ECO:0000313" key="3">
    <source>
        <dbReference type="Proteomes" id="UP001500683"/>
    </source>
</evidence>
<sequence length="81" mass="8623">MEQDTWKLVWPSVFVFPALILMLLFVRDSPVLLAVAACIVLAAVGAVAYRAVTLAGGGQADAARLDELEPFPAGDVRGERP</sequence>
<feature type="transmembrane region" description="Helical" evidence="1">
    <location>
        <begin position="31"/>
        <end position="49"/>
    </location>
</feature>
<feature type="transmembrane region" description="Helical" evidence="1">
    <location>
        <begin position="7"/>
        <end position="25"/>
    </location>
</feature>
<reference evidence="3" key="1">
    <citation type="journal article" date="2019" name="Int. J. Syst. Evol. Microbiol.">
        <title>The Global Catalogue of Microorganisms (GCM) 10K type strain sequencing project: providing services to taxonomists for standard genome sequencing and annotation.</title>
        <authorList>
            <consortium name="The Broad Institute Genomics Platform"/>
            <consortium name="The Broad Institute Genome Sequencing Center for Infectious Disease"/>
            <person name="Wu L."/>
            <person name="Ma J."/>
        </authorList>
    </citation>
    <scope>NUCLEOTIDE SEQUENCE [LARGE SCALE GENOMIC DNA]</scope>
    <source>
        <strain evidence="3">JCM 16702</strain>
    </source>
</reference>
<keyword evidence="1" id="KW-0812">Transmembrane</keyword>
<evidence type="ECO:0000313" key="2">
    <source>
        <dbReference type="EMBL" id="GAA4105308.1"/>
    </source>
</evidence>
<keyword evidence="3" id="KW-1185">Reference proteome</keyword>
<name>A0ABP7X5S8_9ACTN</name>
<evidence type="ECO:0000256" key="1">
    <source>
        <dbReference type="SAM" id="Phobius"/>
    </source>
</evidence>
<keyword evidence="1" id="KW-0472">Membrane</keyword>
<protein>
    <recommendedName>
        <fullName evidence="4">DUF4175 domain-containing protein</fullName>
    </recommendedName>
</protein>
<accession>A0ABP7X5S8</accession>
<comment type="caution">
    <text evidence="2">The sequence shown here is derived from an EMBL/GenBank/DDBJ whole genome shotgun (WGS) entry which is preliminary data.</text>
</comment>